<evidence type="ECO:0000256" key="1">
    <source>
        <dbReference type="SAM" id="MobiDB-lite"/>
    </source>
</evidence>
<evidence type="ECO:0000313" key="2">
    <source>
        <dbReference type="EMBL" id="KAJ4460830.1"/>
    </source>
</evidence>
<gene>
    <name evidence="2" type="ORF">PAPYR_3088</name>
</gene>
<feature type="region of interest" description="Disordered" evidence="1">
    <location>
        <begin position="112"/>
        <end position="134"/>
    </location>
</feature>
<accession>A0ABQ8UVP9</accession>
<protein>
    <submittedName>
        <fullName evidence="2">Uncharacterized protein</fullName>
    </submittedName>
</protein>
<comment type="caution">
    <text evidence="2">The sequence shown here is derived from an EMBL/GenBank/DDBJ whole genome shotgun (WGS) entry which is preliminary data.</text>
</comment>
<reference evidence="2" key="1">
    <citation type="journal article" date="2022" name="bioRxiv">
        <title>Genomics of Preaxostyla Flagellates Illuminates Evolutionary Transitions and the Path Towards Mitochondrial Loss.</title>
        <authorList>
            <person name="Novak L.V.F."/>
            <person name="Treitli S.C."/>
            <person name="Pyrih J."/>
            <person name="Halakuc P."/>
            <person name="Pipaliya S.V."/>
            <person name="Vacek V."/>
            <person name="Brzon O."/>
            <person name="Soukal P."/>
            <person name="Eme L."/>
            <person name="Dacks J.B."/>
            <person name="Karnkowska A."/>
            <person name="Elias M."/>
            <person name="Hampl V."/>
        </authorList>
    </citation>
    <scope>NUCLEOTIDE SEQUENCE</scope>
    <source>
        <strain evidence="2">RCP-MX</strain>
    </source>
</reference>
<organism evidence="2 3">
    <name type="scientific">Paratrimastix pyriformis</name>
    <dbReference type="NCBI Taxonomy" id="342808"/>
    <lineage>
        <taxon>Eukaryota</taxon>
        <taxon>Metamonada</taxon>
        <taxon>Preaxostyla</taxon>
        <taxon>Paratrimastigidae</taxon>
        <taxon>Paratrimastix</taxon>
    </lineage>
</organism>
<name>A0ABQ8UVP9_9EUKA</name>
<dbReference type="Proteomes" id="UP001141327">
    <property type="component" value="Unassembled WGS sequence"/>
</dbReference>
<feature type="region of interest" description="Disordered" evidence="1">
    <location>
        <begin position="170"/>
        <end position="219"/>
    </location>
</feature>
<evidence type="ECO:0000313" key="3">
    <source>
        <dbReference type="Proteomes" id="UP001141327"/>
    </source>
</evidence>
<dbReference type="EMBL" id="JAPMOS010000011">
    <property type="protein sequence ID" value="KAJ4460830.1"/>
    <property type="molecule type" value="Genomic_DNA"/>
</dbReference>
<keyword evidence="3" id="KW-1185">Reference proteome</keyword>
<sequence length="313" mass="33059">MSTDDLRRPPMHPASAQRFSWSRGSLTRLGEVWQRRSSLDIVGAPEENPVHTGQNFCGPRIGDPVPAPDKATSSAGGMPDCALGTIPNSSLTCNGFGAYFRVWGTHVTWEPVTRESPPNPTPKTASPAELGATLGAPNWPVRPDGLSAICGCHPRDHACAERTTAFLATGAPDPSRRGVAEGGVPWTPEAPRRNTQSTGARIHVAPPDQGPHRRPGKGDAFCRRDASSCLHLGTPGFHRFMVGGIPPGSPTPPRRFDSAFCGPAMPPLPTPTQLTVSRPHLSRGRHDRLRAGAIALPQPCLPAASPPDLGAAS</sequence>
<proteinExistence type="predicted"/>